<reference evidence="8 9" key="1">
    <citation type="submission" date="2023-06" db="EMBL/GenBank/DDBJ databases">
        <title>Black Yeasts Isolated from many extreme environments.</title>
        <authorList>
            <person name="Coleine C."/>
            <person name="Stajich J.E."/>
            <person name="Selbmann L."/>
        </authorList>
    </citation>
    <scope>NUCLEOTIDE SEQUENCE [LARGE SCALE GENOMIC DNA]</scope>
    <source>
        <strain evidence="8 9">CCFEE 5887</strain>
    </source>
</reference>
<name>A0AAV9PUQ4_9PEZI</name>
<accession>A0AAV9PUQ4</accession>
<evidence type="ECO:0000256" key="6">
    <source>
        <dbReference type="SAM" id="MobiDB-lite"/>
    </source>
</evidence>
<keyword evidence="3" id="KW-0805">Transcription regulation</keyword>
<organism evidence="8 9">
    <name type="scientific">Vermiconidia calcicola</name>
    <dbReference type="NCBI Taxonomy" id="1690605"/>
    <lineage>
        <taxon>Eukaryota</taxon>
        <taxon>Fungi</taxon>
        <taxon>Dikarya</taxon>
        <taxon>Ascomycota</taxon>
        <taxon>Pezizomycotina</taxon>
        <taxon>Dothideomycetes</taxon>
        <taxon>Dothideomycetidae</taxon>
        <taxon>Mycosphaerellales</taxon>
        <taxon>Extremaceae</taxon>
        <taxon>Vermiconidia</taxon>
    </lineage>
</organism>
<dbReference type="GO" id="GO:0006355">
    <property type="term" value="P:regulation of DNA-templated transcription"/>
    <property type="evidence" value="ECO:0007669"/>
    <property type="project" value="InterPro"/>
</dbReference>
<dbReference type="PANTHER" id="PTHR10880:SF15">
    <property type="entry name" value="MSL COMPLEX SUBUNIT 3"/>
    <property type="match status" value="1"/>
</dbReference>
<feature type="domain" description="MRG" evidence="7">
    <location>
        <begin position="551"/>
        <end position="728"/>
    </location>
</feature>
<dbReference type="AlphaFoldDB" id="A0AAV9PUQ4"/>
<proteinExistence type="predicted"/>
<dbReference type="Proteomes" id="UP001345827">
    <property type="component" value="Unassembled WGS sequence"/>
</dbReference>
<evidence type="ECO:0000256" key="4">
    <source>
        <dbReference type="ARBA" id="ARBA00023163"/>
    </source>
</evidence>
<comment type="caution">
    <text evidence="8">The sequence shown here is derived from an EMBL/GenBank/DDBJ whole genome shotgun (WGS) entry which is preliminary data.</text>
</comment>
<comment type="subcellular location">
    <subcellularLocation>
        <location evidence="1">Nucleus</location>
    </subcellularLocation>
</comment>
<sequence length="739" mass="81460">MDKDNSGKKPGEGQKRKRRDPVLSQETNLDLTPYVPRRAAVQATSRLAAPSRPLFSDDNVRKTQPKAAKQPRATPKGAGRINSTSKKRAAGSRGLGLAAKKSVKLSVKTGNAPSHNTNSPTFATSFWAAFQAEHSKASESDDETIDASDIEDETIKASHSDDETIDASDIEDKTIRASHSDDDTIEASDIEHETFNAYNTEAETIKMADPDAEMIEAAEILMGMKYDVGHGPRQFKRTTTTIPSHNSGRYHASCAPASNDTANSFLPGSTRTAIPSHNSRGYHAARGPSFNDTANSFLPSSTRTAIPSLNSGGYHAARGPSFNDTDNSFLPSSTKTAIPSHNSGGYHTPRGPPSNDTANSFLPSSTKTEIPSHNSGGYHTPRGPPSNDTANWFLPGRDGGPPNPCEEAQEQITWTISVTPATPRSHPEEQTAAQRARYQEILRSGTRFTPDQLGRLAEELNLTAVDVLMLPPPLDDAAQMPPPPNPWQGPAPFWEPVSEAVRDAVGHYLERELFGTGKPAAKKIWTVITYPEVTFFPVLDDGARHPNISREYPQEDAFYNRPSIRFTLPDHLKNLLVDDWENVTKSMLLVPLPSSAPANYIFDEYFNAEKKNRLIGSAEADILEEFVAGLKIYFEKTIGKLLLYRFERPQLAEMRKLWESGKYKDWEGKGPGDCYGGEFVGRMLTNMPEIAAQTNLDAEQVARLKAELIKFANWLSRHSDRFFCAKYEKPSAEYIEKAR</sequence>
<gene>
    <name evidence="8" type="primary">EAF3_2</name>
    <name evidence="8" type="ORF">LTR25_010598</name>
</gene>
<feature type="compositionally biased region" description="Polar residues" evidence="6">
    <location>
        <begin position="322"/>
        <end position="345"/>
    </location>
</feature>
<dbReference type="Pfam" id="PF05712">
    <property type="entry name" value="MRG"/>
    <property type="match status" value="1"/>
</dbReference>
<keyword evidence="5" id="KW-0539">Nucleus</keyword>
<protein>
    <submittedName>
        <fullName evidence="8">Esa1p-associated factor</fullName>
    </submittedName>
</protein>
<dbReference type="Gene3D" id="1.10.274.30">
    <property type="entry name" value="MRG domain"/>
    <property type="match status" value="1"/>
</dbReference>
<feature type="compositionally biased region" description="Polar residues" evidence="6">
    <location>
        <begin position="269"/>
        <end position="279"/>
    </location>
</feature>
<evidence type="ECO:0000256" key="2">
    <source>
        <dbReference type="ARBA" id="ARBA00022853"/>
    </source>
</evidence>
<feature type="region of interest" description="Disordered" evidence="6">
    <location>
        <begin position="1"/>
        <end position="97"/>
    </location>
</feature>
<dbReference type="InterPro" id="IPR038217">
    <property type="entry name" value="MRG_C_sf"/>
</dbReference>
<feature type="region of interest" description="Disordered" evidence="6">
    <location>
        <begin position="269"/>
        <end position="288"/>
    </location>
</feature>
<dbReference type="PROSITE" id="PS51640">
    <property type="entry name" value="MRG"/>
    <property type="match status" value="1"/>
</dbReference>
<evidence type="ECO:0000313" key="9">
    <source>
        <dbReference type="Proteomes" id="UP001345827"/>
    </source>
</evidence>
<keyword evidence="9" id="KW-1185">Reference proteome</keyword>
<dbReference type="InterPro" id="IPR008676">
    <property type="entry name" value="MRG"/>
</dbReference>
<keyword evidence="2" id="KW-0156">Chromatin regulator</keyword>
<evidence type="ECO:0000259" key="7">
    <source>
        <dbReference type="Pfam" id="PF05712"/>
    </source>
</evidence>
<evidence type="ECO:0000256" key="3">
    <source>
        <dbReference type="ARBA" id="ARBA00023015"/>
    </source>
</evidence>
<dbReference type="InterPro" id="IPR026541">
    <property type="entry name" value="MRG_dom"/>
</dbReference>
<dbReference type="EMBL" id="JAXLQG010000027">
    <property type="protein sequence ID" value="KAK5528291.1"/>
    <property type="molecule type" value="Genomic_DNA"/>
</dbReference>
<dbReference type="GO" id="GO:0032221">
    <property type="term" value="C:Rpd3S complex"/>
    <property type="evidence" value="ECO:0007669"/>
    <property type="project" value="TreeGrafter"/>
</dbReference>
<dbReference type="GO" id="GO:0035267">
    <property type="term" value="C:NuA4 histone acetyltransferase complex"/>
    <property type="evidence" value="ECO:0007669"/>
    <property type="project" value="TreeGrafter"/>
</dbReference>
<dbReference type="PANTHER" id="PTHR10880">
    <property type="entry name" value="MORTALITY FACTOR 4-LIKE PROTEIN"/>
    <property type="match status" value="1"/>
</dbReference>
<evidence type="ECO:0000256" key="5">
    <source>
        <dbReference type="ARBA" id="ARBA00023242"/>
    </source>
</evidence>
<feature type="compositionally biased region" description="Basic and acidic residues" evidence="6">
    <location>
        <begin position="1"/>
        <end position="14"/>
    </location>
</feature>
<evidence type="ECO:0000256" key="1">
    <source>
        <dbReference type="ARBA" id="ARBA00004123"/>
    </source>
</evidence>
<feature type="compositionally biased region" description="Polar residues" evidence="6">
    <location>
        <begin position="354"/>
        <end position="377"/>
    </location>
</feature>
<evidence type="ECO:0000313" key="8">
    <source>
        <dbReference type="EMBL" id="KAK5528291.1"/>
    </source>
</evidence>
<dbReference type="GO" id="GO:0006325">
    <property type="term" value="P:chromatin organization"/>
    <property type="evidence" value="ECO:0007669"/>
    <property type="project" value="UniProtKB-KW"/>
</dbReference>
<keyword evidence="4" id="KW-0804">Transcription</keyword>
<feature type="region of interest" description="Disordered" evidence="6">
    <location>
        <begin position="317"/>
        <end position="392"/>
    </location>
</feature>